<keyword evidence="3" id="KW-1185">Reference proteome</keyword>
<dbReference type="Proteomes" id="UP000735302">
    <property type="component" value="Unassembled WGS sequence"/>
</dbReference>
<proteinExistence type="predicted"/>
<organism evidence="2 3">
    <name type="scientific">Plakobranchus ocellatus</name>
    <dbReference type="NCBI Taxonomy" id="259542"/>
    <lineage>
        <taxon>Eukaryota</taxon>
        <taxon>Metazoa</taxon>
        <taxon>Spiralia</taxon>
        <taxon>Lophotrochozoa</taxon>
        <taxon>Mollusca</taxon>
        <taxon>Gastropoda</taxon>
        <taxon>Heterobranchia</taxon>
        <taxon>Euthyneura</taxon>
        <taxon>Panpulmonata</taxon>
        <taxon>Sacoglossa</taxon>
        <taxon>Placobranchoidea</taxon>
        <taxon>Plakobranchidae</taxon>
        <taxon>Plakobranchus</taxon>
    </lineage>
</organism>
<feature type="region of interest" description="Disordered" evidence="1">
    <location>
        <begin position="55"/>
        <end position="96"/>
    </location>
</feature>
<dbReference type="EMBL" id="BLXT01002363">
    <property type="protein sequence ID" value="GFN93727.1"/>
    <property type="molecule type" value="Genomic_DNA"/>
</dbReference>
<gene>
    <name evidence="2" type="ORF">PoB_002023300</name>
</gene>
<evidence type="ECO:0000256" key="1">
    <source>
        <dbReference type="SAM" id="MobiDB-lite"/>
    </source>
</evidence>
<accession>A0AAV3ZGZ5</accession>
<comment type="caution">
    <text evidence="2">The sequence shown here is derived from an EMBL/GenBank/DDBJ whole genome shotgun (WGS) entry which is preliminary data.</text>
</comment>
<name>A0AAV3ZGZ5_9GAST</name>
<sequence length="114" mass="13193">MDKFLNYRRQNVLDLSLHTSGTLNIYLYPFWTHVSGSKLFCTPCNKVIDHLRKSSVDSHRKSADHQPKEDKVKEAQGSDGGEAVKKQRTLDSWPKSSDSIRWYSIRSDCFLEQC</sequence>
<feature type="compositionally biased region" description="Basic and acidic residues" evidence="1">
    <location>
        <begin position="55"/>
        <end position="89"/>
    </location>
</feature>
<dbReference type="AlphaFoldDB" id="A0AAV3ZGZ5"/>
<protein>
    <submittedName>
        <fullName evidence="2">CGG triplet repeat-binding protein 1</fullName>
    </submittedName>
</protein>
<reference evidence="2 3" key="1">
    <citation type="journal article" date="2021" name="Elife">
        <title>Chloroplast acquisition without the gene transfer in kleptoplastic sea slugs, Plakobranchus ocellatus.</title>
        <authorList>
            <person name="Maeda T."/>
            <person name="Takahashi S."/>
            <person name="Yoshida T."/>
            <person name="Shimamura S."/>
            <person name="Takaki Y."/>
            <person name="Nagai Y."/>
            <person name="Toyoda A."/>
            <person name="Suzuki Y."/>
            <person name="Arimoto A."/>
            <person name="Ishii H."/>
            <person name="Satoh N."/>
            <person name="Nishiyama T."/>
            <person name="Hasebe M."/>
            <person name="Maruyama T."/>
            <person name="Minagawa J."/>
            <person name="Obokata J."/>
            <person name="Shigenobu S."/>
        </authorList>
    </citation>
    <scope>NUCLEOTIDE SEQUENCE [LARGE SCALE GENOMIC DNA]</scope>
</reference>
<evidence type="ECO:0000313" key="2">
    <source>
        <dbReference type="EMBL" id="GFN93727.1"/>
    </source>
</evidence>
<evidence type="ECO:0000313" key="3">
    <source>
        <dbReference type="Proteomes" id="UP000735302"/>
    </source>
</evidence>